<comment type="caution">
    <text evidence="1">The sequence shown here is derived from an EMBL/GenBank/DDBJ whole genome shotgun (WGS) entry which is preliminary data.</text>
</comment>
<organism evidence="1 2">
    <name type="scientific">Tritrichomonas musculus</name>
    <dbReference type="NCBI Taxonomy" id="1915356"/>
    <lineage>
        <taxon>Eukaryota</taxon>
        <taxon>Metamonada</taxon>
        <taxon>Parabasalia</taxon>
        <taxon>Tritrichomonadida</taxon>
        <taxon>Tritrichomonadidae</taxon>
        <taxon>Tritrichomonas</taxon>
    </lineage>
</organism>
<gene>
    <name evidence="1" type="ORF">M9Y10_044983</name>
</gene>
<protein>
    <submittedName>
        <fullName evidence="1">Uncharacterized protein</fullName>
    </submittedName>
</protein>
<evidence type="ECO:0000313" key="2">
    <source>
        <dbReference type="Proteomes" id="UP001470230"/>
    </source>
</evidence>
<evidence type="ECO:0000313" key="1">
    <source>
        <dbReference type="EMBL" id="KAK8882341.1"/>
    </source>
</evidence>
<sequence>MQALRINRFNKRVLVLLILLFIIVTVFTFQILNYSILISSFDNKNPIQTIPRTDTTKHSTKKLGLRCPVCNFTPVNPPTSTRRDVVLAAALTQLKRVEYFLRTLRTTGTKARIILFLDNEKTATIEWRKFFTACDIEPVFISNPDPVVQSAPKLSRYYYYQEWLSKHIDEVDRVLHTDTFDVIFQSDPFIPIITTDSLYFTFEPVTLKSSFWTEQWITQCYGKSITKKYGNRAVSCSGVTAGGAQPFLKYLNILLSTPKWVTCFGHSLDQAHHNYLLYNGDFEKAGLNISSFDCNSPYLTMHFCCKRAKCSWMGEGYVYGNNSNLAPVLVHQYNRWKNLTKRNPIFCPANDDNVLSMTEDEEPTNLSSLSPLTTTLPNITFWPP</sequence>
<reference evidence="1 2" key="1">
    <citation type="submission" date="2024-04" db="EMBL/GenBank/DDBJ databases">
        <title>Tritrichomonas musculus Genome.</title>
        <authorList>
            <person name="Alves-Ferreira E."/>
            <person name="Grigg M."/>
            <person name="Lorenzi H."/>
            <person name="Galac M."/>
        </authorList>
    </citation>
    <scope>NUCLEOTIDE SEQUENCE [LARGE SCALE GENOMIC DNA]</scope>
    <source>
        <strain evidence="1 2">EAF2021</strain>
    </source>
</reference>
<dbReference type="EMBL" id="JAPFFF010000009">
    <property type="protein sequence ID" value="KAK8882341.1"/>
    <property type="molecule type" value="Genomic_DNA"/>
</dbReference>
<dbReference type="InterPro" id="IPR029044">
    <property type="entry name" value="Nucleotide-diphossugar_trans"/>
</dbReference>
<proteinExistence type="predicted"/>
<accession>A0ABR2JU02</accession>
<name>A0ABR2JU02_9EUKA</name>
<dbReference type="Proteomes" id="UP001470230">
    <property type="component" value="Unassembled WGS sequence"/>
</dbReference>
<dbReference type="SUPFAM" id="SSF53448">
    <property type="entry name" value="Nucleotide-diphospho-sugar transferases"/>
    <property type="match status" value="1"/>
</dbReference>
<keyword evidence="2" id="KW-1185">Reference proteome</keyword>